<dbReference type="PROSITE" id="PS50011">
    <property type="entry name" value="PROTEIN_KINASE_DOM"/>
    <property type="match status" value="1"/>
</dbReference>
<keyword evidence="8 11" id="KW-1133">Transmembrane helix</keyword>
<evidence type="ECO:0000313" key="15">
    <source>
        <dbReference type="Proteomes" id="UP000091857"/>
    </source>
</evidence>
<gene>
    <name evidence="14" type="ORF">MANES_01G113000v8</name>
</gene>
<comment type="caution">
    <text evidence="14">The sequence shown here is derived from an EMBL/GenBank/DDBJ whole genome shotgun (WGS) entry which is preliminary data.</text>
</comment>
<dbReference type="InterPro" id="IPR003591">
    <property type="entry name" value="Leu-rich_rpt_typical-subtyp"/>
</dbReference>
<keyword evidence="15" id="KW-1185">Reference proteome</keyword>
<evidence type="ECO:0000256" key="12">
    <source>
        <dbReference type="SAM" id="SignalP"/>
    </source>
</evidence>
<comment type="subcellular location">
    <subcellularLocation>
        <location evidence="1">Membrane</location>
        <topology evidence="1">Single-pass type I membrane protein</topology>
    </subcellularLocation>
</comment>
<evidence type="ECO:0000256" key="9">
    <source>
        <dbReference type="ARBA" id="ARBA00023136"/>
    </source>
</evidence>
<dbReference type="InterPro" id="IPR000719">
    <property type="entry name" value="Prot_kinase_dom"/>
</dbReference>
<feature type="chain" id="PRO_5013174979" description="Protein kinase domain-containing protein" evidence="12">
    <location>
        <begin position="17"/>
        <end position="691"/>
    </location>
</feature>
<dbReference type="Pfam" id="PF00560">
    <property type="entry name" value="LRR_1"/>
    <property type="match status" value="3"/>
</dbReference>
<dbReference type="GO" id="GO:0005524">
    <property type="term" value="F:ATP binding"/>
    <property type="evidence" value="ECO:0007669"/>
    <property type="project" value="InterPro"/>
</dbReference>
<keyword evidence="5 11" id="KW-0812">Transmembrane</keyword>
<dbReference type="Proteomes" id="UP000091857">
    <property type="component" value="Chromosome 1"/>
</dbReference>
<evidence type="ECO:0000256" key="6">
    <source>
        <dbReference type="ARBA" id="ARBA00022729"/>
    </source>
</evidence>
<keyword evidence="10" id="KW-0325">Glycoprotein</keyword>
<keyword evidence="3" id="KW-0597">Phosphoprotein</keyword>
<dbReference type="SUPFAM" id="SSF52058">
    <property type="entry name" value="L domain-like"/>
    <property type="match status" value="1"/>
</dbReference>
<keyword evidence="6 12" id="KW-0732">Signal</keyword>
<dbReference type="Gramene" id="Manes.01G113000.1.v8.1">
    <property type="protein sequence ID" value="Manes.01G113000.1.v8.1.CDS"/>
    <property type="gene ID" value="Manes.01G113000.v8.1"/>
</dbReference>
<dbReference type="SMART" id="SM00369">
    <property type="entry name" value="LRR_TYP"/>
    <property type="match status" value="3"/>
</dbReference>
<dbReference type="EMBL" id="CM004387">
    <property type="protein sequence ID" value="OAY60442.1"/>
    <property type="molecule type" value="Genomic_DNA"/>
</dbReference>
<evidence type="ECO:0000256" key="5">
    <source>
        <dbReference type="ARBA" id="ARBA00022692"/>
    </source>
</evidence>
<dbReference type="InterPro" id="IPR032675">
    <property type="entry name" value="LRR_dom_sf"/>
</dbReference>
<proteinExistence type="inferred from homology"/>
<dbReference type="InterPro" id="IPR001611">
    <property type="entry name" value="Leu-rich_rpt"/>
</dbReference>
<dbReference type="Pfam" id="PF13855">
    <property type="entry name" value="LRR_8"/>
    <property type="match status" value="1"/>
</dbReference>
<feature type="domain" description="Protein kinase" evidence="13">
    <location>
        <begin position="389"/>
        <end position="671"/>
    </location>
</feature>
<keyword evidence="9 11" id="KW-0472">Membrane</keyword>
<dbReference type="GO" id="GO:0004672">
    <property type="term" value="F:protein kinase activity"/>
    <property type="evidence" value="ECO:0007669"/>
    <property type="project" value="InterPro"/>
</dbReference>
<evidence type="ECO:0000313" key="14">
    <source>
        <dbReference type="EMBL" id="OAY60442.1"/>
    </source>
</evidence>
<dbReference type="FunFam" id="3.80.10.10:FF:000722">
    <property type="entry name" value="Leucine-rich repeat receptor-like protein kinase"/>
    <property type="match status" value="1"/>
</dbReference>
<dbReference type="FunFam" id="3.80.10.10:FF:000275">
    <property type="entry name" value="Leucine-rich repeat receptor-like protein kinase"/>
    <property type="match status" value="1"/>
</dbReference>
<evidence type="ECO:0000259" key="13">
    <source>
        <dbReference type="PROSITE" id="PS50011"/>
    </source>
</evidence>
<feature type="transmembrane region" description="Helical" evidence="11">
    <location>
        <begin position="301"/>
        <end position="325"/>
    </location>
</feature>
<evidence type="ECO:0000256" key="2">
    <source>
        <dbReference type="ARBA" id="ARBA00009592"/>
    </source>
</evidence>
<dbReference type="Pfam" id="PF07714">
    <property type="entry name" value="PK_Tyr_Ser-Thr"/>
    <property type="match status" value="1"/>
</dbReference>
<dbReference type="PANTHER" id="PTHR48007">
    <property type="entry name" value="LEUCINE-RICH REPEAT RECEPTOR-LIKE PROTEIN KINASE PXC1"/>
    <property type="match status" value="1"/>
</dbReference>
<organism evidence="14 15">
    <name type="scientific">Manihot esculenta</name>
    <name type="common">Cassava</name>
    <name type="synonym">Jatropha manihot</name>
    <dbReference type="NCBI Taxonomy" id="3983"/>
    <lineage>
        <taxon>Eukaryota</taxon>
        <taxon>Viridiplantae</taxon>
        <taxon>Streptophyta</taxon>
        <taxon>Embryophyta</taxon>
        <taxon>Tracheophyta</taxon>
        <taxon>Spermatophyta</taxon>
        <taxon>Magnoliopsida</taxon>
        <taxon>eudicotyledons</taxon>
        <taxon>Gunneridae</taxon>
        <taxon>Pentapetalae</taxon>
        <taxon>rosids</taxon>
        <taxon>fabids</taxon>
        <taxon>Malpighiales</taxon>
        <taxon>Euphorbiaceae</taxon>
        <taxon>Crotonoideae</taxon>
        <taxon>Manihoteae</taxon>
        <taxon>Manihot</taxon>
    </lineage>
</organism>
<dbReference type="InterPro" id="IPR001245">
    <property type="entry name" value="Ser-Thr/Tyr_kinase_cat_dom"/>
</dbReference>
<evidence type="ECO:0000256" key="1">
    <source>
        <dbReference type="ARBA" id="ARBA00004479"/>
    </source>
</evidence>
<name>A0A2C9WJV0_MANES</name>
<evidence type="ECO:0000256" key="11">
    <source>
        <dbReference type="SAM" id="Phobius"/>
    </source>
</evidence>
<dbReference type="CDD" id="cd14066">
    <property type="entry name" value="STKc_IRAK"/>
    <property type="match status" value="1"/>
</dbReference>
<dbReference type="Pfam" id="PF08263">
    <property type="entry name" value="LRRNT_2"/>
    <property type="match status" value="1"/>
</dbReference>
<dbReference type="InterPro" id="IPR013210">
    <property type="entry name" value="LRR_N_plant-typ"/>
</dbReference>
<dbReference type="OrthoDB" id="4062651at2759"/>
<protein>
    <recommendedName>
        <fullName evidence="13">Protein kinase domain-containing protein</fullName>
    </recommendedName>
</protein>
<dbReference type="InterPro" id="IPR046959">
    <property type="entry name" value="PRK1-6/SRF4-like"/>
</dbReference>
<dbReference type="InterPro" id="IPR011009">
    <property type="entry name" value="Kinase-like_dom_sf"/>
</dbReference>
<feature type="signal peptide" evidence="12">
    <location>
        <begin position="1"/>
        <end position="16"/>
    </location>
</feature>
<keyword evidence="4" id="KW-0433">Leucine-rich repeat</keyword>
<evidence type="ECO:0000256" key="8">
    <source>
        <dbReference type="ARBA" id="ARBA00022989"/>
    </source>
</evidence>
<keyword evidence="7" id="KW-0677">Repeat</keyword>
<evidence type="ECO:0000256" key="7">
    <source>
        <dbReference type="ARBA" id="ARBA00022737"/>
    </source>
</evidence>
<dbReference type="SUPFAM" id="SSF56112">
    <property type="entry name" value="Protein kinase-like (PK-like)"/>
    <property type="match status" value="1"/>
</dbReference>
<dbReference type="PANTHER" id="PTHR48007:SF83">
    <property type="entry name" value="PROTEIN KINASE DOMAIN-CONTAINING PROTEIN"/>
    <property type="match status" value="1"/>
</dbReference>
<sequence length="691" mass="76622">MLPLIALFIFHCVALAASLNDEGLALLSFKQSLWNSTVYLDNWISSDIHPCSWYGVGCKEGRVIFLSIPDKRLSGFLYLDTGKLASLRHLNLKNNDFYGSLPAELFSGTGLKSLVLAGNSFSGRVPNEMGNLKDLRILDLSQNSFNGSVPPTLLQCRKLRQLLLSRNSFTGFLPDGLGTNLVMLQKLDLSFNNFSGFIPSDLGNLSSLQGTLDLSHNLFNGSIPASLANLPGSVYINLSYNNLSGAIPQNDVLLNLGPTAFLGNPLLCGLPLKTPCPSNPKPLPYQPNQLPTGNRSGRSRAFVIAIVGSTVLGFGLISVLFSYWYRKVYVCRKGKRVEGSICFEEKSIVRKEMFCFRTDDLESLSENMEQYIFVPLDSRVKFDLEQLLKASAFLLGKSRIGIVYKVVLEKGPTVAVRRLEDGGSQSYREFQTEVEAIGKIRHPNIVGLLAYCWCVNEKLLIYDYINNGDLATAIHGRTGMIYFKPLSWSTRLRIMKGVAKGLAFLHEFSPKKYVHGNLKPSNILLGENMEPRISDFGLNRLTYTTEESLTVHLDQMTSSTPHQGSPYALTPTNSSPIMRYYEAPEASRASKPSQKWDVYSFGVILLEIISGKSPIIQTGSSEMGLVQWTQLSTEVKPISDILDPFLVHDLEKRDEMVALLKIALACVHMSPDKRPAMRIVSDTLEKLASFA</sequence>
<comment type="similarity">
    <text evidence="2">Belongs to the RLP family.</text>
</comment>
<dbReference type="Gene3D" id="1.10.510.10">
    <property type="entry name" value="Transferase(Phosphotransferase) domain 1"/>
    <property type="match status" value="1"/>
</dbReference>
<dbReference type="AlphaFoldDB" id="A0A2C9WJV0"/>
<evidence type="ECO:0000256" key="3">
    <source>
        <dbReference type="ARBA" id="ARBA00022553"/>
    </source>
</evidence>
<dbReference type="OMA" id="DQISPME"/>
<reference evidence="15" key="1">
    <citation type="journal article" date="2016" name="Nat. Biotechnol.">
        <title>Sequencing wild and cultivated cassava and related species reveals extensive interspecific hybridization and genetic diversity.</title>
        <authorList>
            <person name="Bredeson J.V."/>
            <person name="Lyons J.B."/>
            <person name="Prochnik S.E."/>
            <person name="Wu G.A."/>
            <person name="Ha C.M."/>
            <person name="Edsinger-Gonzales E."/>
            <person name="Grimwood J."/>
            <person name="Schmutz J."/>
            <person name="Rabbi I.Y."/>
            <person name="Egesi C."/>
            <person name="Nauluvula P."/>
            <person name="Lebot V."/>
            <person name="Ndunguru J."/>
            <person name="Mkamilo G."/>
            <person name="Bart R.S."/>
            <person name="Setter T.L."/>
            <person name="Gleadow R.M."/>
            <person name="Kulakow P."/>
            <person name="Ferguson M.E."/>
            <person name="Rounsley S."/>
            <person name="Rokhsar D.S."/>
        </authorList>
    </citation>
    <scope>NUCLEOTIDE SEQUENCE [LARGE SCALE GENOMIC DNA]</scope>
    <source>
        <strain evidence="15">cv. AM560-2</strain>
    </source>
</reference>
<dbReference type="Gene3D" id="3.30.200.20">
    <property type="entry name" value="Phosphorylase Kinase, domain 1"/>
    <property type="match status" value="1"/>
</dbReference>
<dbReference type="GO" id="GO:0016020">
    <property type="term" value="C:membrane"/>
    <property type="evidence" value="ECO:0000318"/>
    <property type="project" value="GO_Central"/>
</dbReference>
<evidence type="ECO:0000256" key="10">
    <source>
        <dbReference type="ARBA" id="ARBA00023180"/>
    </source>
</evidence>
<accession>A0A2C9WJV0</accession>
<dbReference type="GO" id="GO:0033612">
    <property type="term" value="F:receptor serine/threonine kinase binding"/>
    <property type="evidence" value="ECO:0000318"/>
    <property type="project" value="GO_Central"/>
</dbReference>
<dbReference type="Gene3D" id="3.80.10.10">
    <property type="entry name" value="Ribonuclease Inhibitor"/>
    <property type="match status" value="1"/>
</dbReference>
<evidence type="ECO:0000256" key="4">
    <source>
        <dbReference type="ARBA" id="ARBA00022614"/>
    </source>
</evidence>